<dbReference type="PATRIC" id="fig|1441095.3.peg.1660"/>
<dbReference type="FunFam" id="2.40.30.20:FF:000004">
    <property type="entry name" value="Riboflavin synthase, alpha subunit"/>
    <property type="match status" value="1"/>
</dbReference>
<name>A0A0M4G8F7_9BACI</name>
<accession>A0A0M4G8F7</accession>
<evidence type="ECO:0000256" key="1">
    <source>
        <dbReference type="ARBA" id="ARBA00000968"/>
    </source>
</evidence>
<evidence type="ECO:0000313" key="13">
    <source>
        <dbReference type="EMBL" id="ALC81465.1"/>
    </source>
</evidence>
<evidence type="ECO:0000256" key="8">
    <source>
        <dbReference type="ARBA" id="ARBA00022679"/>
    </source>
</evidence>
<dbReference type="InterPro" id="IPR026017">
    <property type="entry name" value="Lumazine-bd_dom"/>
</dbReference>
<reference evidence="14" key="1">
    <citation type="submission" date="2015-08" db="EMBL/GenBank/DDBJ databases">
        <title>Genome sequencing project for genomic taxonomy and phylogenomics of Bacillus-like bacteria.</title>
        <authorList>
            <person name="Liu B."/>
            <person name="Wang J."/>
            <person name="Zhu Y."/>
            <person name="Liu G."/>
            <person name="Chen Q."/>
            <person name="Chen Z."/>
            <person name="Lan J."/>
            <person name="Che J."/>
            <person name="Ge C."/>
            <person name="Shi H."/>
            <person name="Pan Z."/>
            <person name="Liu X."/>
        </authorList>
    </citation>
    <scope>NUCLEOTIDE SEQUENCE [LARGE SCALE GENOMIC DNA]</scope>
    <source>
        <strain evidence="14">FJAT-4402</strain>
    </source>
</reference>
<comment type="catalytic activity">
    <reaction evidence="1">
        <text>2 6,7-dimethyl-8-(1-D-ribityl)lumazine + H(+) = 5-amino-6-(D-ribitylamino)uracil + riboflavin</text>
        <dbReference type="Rhea" id="RHEA:20772"/>
        <dbReference type="ChEBI" id="CHEBI:15378"/>
        <dbReference type="ChEBI" id="CHEBI:15934"/>
        <dbReference type="ChEBI" id="CHEBI:57986"/>
        <dbReference type="ChEBI" id="CHEBI:58201"/>
        <dbReference type="EC" id="2.5.1.9"/>
    </reaction>
</comment>
<dbReference type="InterPro" id="IPR001783">
    <property type="entry name" value="Lumazine-bd"/>
</dbReference>
<evidence type="ECO:0000256" key="9">
    <source>
        <dbReference type="ARBA" id="ARBA00022737"/>
    </source>
</evidence>
<proteinExistence type="predicted"/>
<dbReference type="SUPFAM" id="SSF63380">
    <property type="entry name" value="Riboflavin synthase domain-like"/>
    <property type="match status" value="2"/>
</dbReference>
<evidence type="ECO:0000256" key="11">
    <source>
        <dbReference type="PROSITE-ProRule" id="PRU00524"/>
    </source>
</evidence>
<feature type="domain" description="Lumazine-binding" evidence="12">
    <location>
        <begin position="97"/>
        <end position="193"/>
    </location>
</feature>
<dbReference type="Proteomes" id="UP000067625">
    <property type="component" value="Chromosome"/>
</dbReference>
<dbReference type="STRING" id="1441095.AM592_07535"/>
<dbReference type="RefSeq" id="WP_053603223.1">
    <property type="nucleotide sequence ID" value="NZ_CP012600.1"/>
</dbReference>
<dbReference type="NCBIfam" id="NF006767">
    <property type="entry name" value="PRK09289.1"/>
    <property type="match status" value="1"/>
</dbReference>
<keyword evidence="9" id="KW-0677">Repeat</keyword>
<feature type="repeat" description="Lumazine-binding" evidence="11">
    <location>
        <begin position="97"/>
        <end position="193"/>
    </location>
</feature>
<evidence type="ECO:0000256" key="5">
    <source>
        <dbReference type="ARBA" id="ARBA00012827"/>
    </source>
</evidence>
<dbReference type="PANTHER" id="PTHR21098:SF12">
    <property type="entry name" value="RIBOFLAVIN SYNTHASE"/>
    <property type="match status" value="1"/>
</dbReference>
<reference evidence="13 14" key="2">
    <citation type="journal article" date="2016" name="Int. J. Syst. Evol. Microbiol.">
        <title>Bacillus gobiensis sp. nov., isolated from a soil sample.</title>
        <authorList>
            <person name="Liu B."/>
            <person name="Liu G.H."/>
            <person name="Cetin S."/>
            <person name="Schumann P."/>
            <person name="Pan Z.Z."/>
            <person name="Chen Q.Q."/>
        </authorList>
    </citation>
    <scope>NUCLEOTIDE SEQUENCE [LARGE SCALE GENOMIC DNA]</scope>
    <source>
        <strain evidence="13 14">FJAT-4402</strain>
    </source>
</reference>
<dbReference type="InterPro" id="IPR017938">
    <property type="entry name" value="Riboflavin_synthase-like_b-brl"/>
</dbReference>
<dbReference type="GO" id="GO:0009231">
    <property type="term" value="P:riboflavin biosynthetic process"/>
    <property type="evidence" value="ECO:0007669"/>
    <property type="project" value="UniProtKB-KW"/>
</dbReference>
<keyword evidence="14" id="KW-1185">Reference proteome</keyword>
<gene>
    <name evidence="13" type="ORF">AM592_07535</name>
</gene>
<dbReference type="AlphaFoldDB" id="A0A0M4G8F7"/>
<feature type="domain" description="Lumazine-binding" evidence="12">
    <location>
        <begin position="1"/>
        <end position="96"/>
    </location>
</feature>
<dbReference type="GO" id="GO:0004746">
    <property type="term" value="F:riboflavin synthase activity"/>
    <property type="evidence" value="ECO:0007669"/>
    <property type="project" value="UniProtKB-UniRule"/>
</dbReference>
<dbReference type="PROSITE" id="PS51177">
    <property type="entry name" value="LUMAZINE_BIND"/>
    <property type="match status" value="2"/>
</dbReference>
<evidence type="ECO:0000256" key="7">
    <source>
        <dbReference type="ARBA" id="ARBA00022619"/>
    </source>
</evidence>
<dbReference type="PIRSF" id="PIRSF000498">
    <property type="entry name" value="Riboflavin_syn_A"/>
    <property type="match status" value="1"/>
</dbReference>
<organism evidence="13 14">
    <name type="scientific">Bacillus gobiensis</name>
    <dbReference type="NCBI Taxonomy" id="1441095"/>
    <lineage>
        <taxon>Bacteria</taxon>
        <taxon>Bacillati</taxon>
        <taxon>Bacillota</taxon>
        <taxon>Bacilli</taxon>
        <taxon>Bacillales</taxon>
        <taxon>Bacillaceae</taxon>
        <taxon>Bacillus</taxon>
    </lineage>
</organism>
<evidence type="ECO:0000256" key="4">
    <source>
        <dbReference type="ARBA" id="ARBA00011233"/>
    </source>
</evidence>
<evidence type="ECO:0000259" key="12">
    <source>
        <dbReference type="PROSITE" id="PS51177"/>
    </source>
</evidence>
<keyword evidence="7" id="KW-0686">Riboflavin biosynthesis</keyword>
<dbReference type="Gene3D" id="2.40.30.20">
    <property type="match status" value="2"/>
</dbReference>
<dbReference type="CDD" id="cd00402">
    <property type="entry name" value="Riboflavin_synthase_like"/>
    <property type="match status" value="1"/>
</dbReference>
<dbReference type="FunFam" id="2.40.30.20:FF:000003">
    <property type="entry name" value="Riboflavin synthase, alpha subunit"/>
    <property type="match status" value="1"/>
</dbReference>
<evidence type="ECO:0000313" key="14">
    <source>
        <dbReference type="Proteomes" id="UP000067625"/>
    </source>
</evidence>
<keyword evidence="8" id="KW-0808">Transferase</keyword>
<comment type="subunit">
    <text evidence="4">Homotrimer.</text>
</comment>
<evidence type="ECO:0000256" key="2">
    <source>
        <dbReference type="ARBA" id="ARBA00002803"/>
    </source>
</evidence>
<comment type="pathway">
    <text evidence="3">Cofactor biosynthesis; riboflavin biosynthesis; riboflavin from 2-hydroxy-3-oxobutyl phosphate and 5-amino-6-(D-ribitylamino)uracil: step 2/2.</text>
</comment>
<dbReference type="InterPro" id="IPR023366">
    <property type="entry name" value="ATP_synth_asu-like_sf"/>
</dbReference>
<feature type="repeat" description="Lumazine-binding" evidence="11">
    <location>
        <begin position="1"/>
        <end position="96"/>
    </location>
</feature>
<dbReference type="PANTHER" id="PTHR21098">
    <property type="entry name" value="RIBOFLAVIN SYNTHASE ALPHA CHAIN"/>
    <property type="match status" value="1"/>
</dbReference>
<sequence length="215" mass="23295">MFTGLVEDVGKVIRFTGSKKVKTITIECKKVIEGVQLGDSIAVDGVCLTVTEFDRHSFSAHVMEATMESTALGFLKNGSLVNLERAMPADGRFGGHLVSGHVDGIGRVIATEPRDGSVLIRLEIPKEASQSLIVKGSIAINGISLTIFELSETTVTVSIIPHTMDHTSLKNVSTGDYVNLECDIIGKYVYKFVHGKSDSRGQFSLTEEALRKYGF</sequence>
<dbReference type="OrthoDB" id="9788537at2"/>
<evidence type="ECO:0000256" key="6">
    <source>
        <dbReference type="ARBA" id="ARBA00013950"/>
    </source>
</evidence>
<dbReference type="EC" id="2.5.1.9" evidence="5 10"/>
<evidence type="ECO:0000256" key="3">
    <source>
        <dbReference type="ARBA" id="ARBA00004887"/>
    </source>
</evidence>
<evidence type="ECO:0000256" key="10">
    <source>
        <dbReference type="NCBIfam" id="TIGR00187"/>
    </source>
</evidence>
<dbReference type="NCBIfam" id="TIGR00187">
    <property type="entry name" value="ribE"/>
    <property type="match status" value="1"/>
</dbReference>
<dbReference type="Pfam" id="PF00677">
    <property type="entry name" value="Lum_binding"/>
    <property type="match status" value="2"/>
</dbReference>
<protein>
    <recommendedName>
        <fullName evidence="6 10">Riboflavin synthase</fullName>
        <ecNumber evidence="5 10">2.5.1.9</ecNumber>
    </recommendedName>
</protein>
<dbReference type="EMBL" id="CP012600">
    <property type="protein sequence ID" value="ALC81465.1"/>
    <property type="molecule type" value="Genomic_DNA"/>
</dbReference>
<comment type="function">
    <text evidence="2">Catalyzes the dismutation of two molecules of 6,7-dimethyl-8-ribityllumazine, resulting in the formation of riboflavin and 5-amino-6-(D-ribitylamino)uracil.</text>
</comment>